<dbReference type="Pfam" id="PF25549">
    <property type="entry name" value="DUF7927"/>
    <property type="match status" value="1"/>
</dbReference>
<dbReference type="InterPro" id="IPR006946">
    <property type="entry name" value="DGR2-like_dom"/>
</dbReference>
<comment type="caution">
    <text evidence="3">The sequence shown here is derived from an EMBL/GenBank/DDBJ whole genome shotgun (WGS) entry which is preliminary data.</text>
</comment>
<feature type="domain" description="DUF7927" evidence="2">
    <location>
        <begin position="157"/>
        <end position="273"/>
    </location>
</feature>
<accession>A0ABV8U2V4</accession>
<dbReference type="InterPro" id="IPR047589">
    <property type="entry name" value="DUF11_rpt"/>
</dbReference>
<organism evidence="3 4">
    <name type="scientific">Salininema proteolyticum</name>
    <dbReference type="NCBI Taxonomy" id="1607685"/>
    <lineage>
        <taxon>Bacteria</taxon>
        <taxon>Bacillati</taxon>
        <taxon>Actinomycetota</taxon>
        <taxon>Actinomycetes</taxon>
        <taxon>Glycomycetales</taxon>
        <taxon>Glycomycetaceae</taxon>
        <taxon>Salininema</taxon>
    </lineage>
</organism>
<evidence type="ECO:0000259" key="2">
    <source>
        <dbReference type="Pfam" id="PF25549"/>
    </source>
</evidence>
<gene>
    <name evidence="3" type="ORF">ACFPET_19770</name>
</gene>
<dbReference type="EMBL" id="JBHSDK010000030">
    <property type="protein sequence ID" value="MFC4337440.1"/>
    <property type="molecule type" value="Genomic_DNA"/>
</dbReference>
<dbReference type="Pfam" id="PF04862">
    <property type="entry name" value="DUF642"/>
    <property type="match status" value="1"/>
</dbReference>
<dbReference type="InterPro" id="IPR051172">
    <property type="entry name" value="Chlamydia_OmcB"/>
</dbReference>
<dbReference type="Gene3D" id="2.60.120.260">
    <property type="entry name" value="Galactose-binding domain-like"/>
    <property type="match status" value="1"/>
</dbReference>
<reference evidence="4" key="1">
    <citation type="journal article" date="2019" name="Int. J. Syst. Evol. Microbiol.">
        <title>The Global Catalogue of Microorganisms (GCM) 10K type strain sequencing project: providing services to taxonomists for standard genome sequencing and annotation.</title>
        <authorList>
            <consortium name="The Broad Institute Genomics Platform"/>
            <consortium name="The Broad Institute Genome Sequencing Center for Infectious Disease"/>
            <person name="Wu L."/>
            <person name="Ma J."/>
        </authorList>
    </citation>
    <scope>NUCLEOTIDE SEQUENCE [LARGE SCALE GENOMIC DNA]</scope>
    <source>
        <strain evidence="4">IBRC-M 10908</strain>
    </source>
</reference>
<protein>
    <submittedName>
        <fullName evidence="3">DUF642 domain-containing protein</fullName>
    </submittedName>
</protein>
<evidence type="ECO:0000259" key="1">
    <source>
        <dbReference type="Pfam" id="PF04862"/>
    </source>
</evidence>
<dbReference type="PANTHER" id="PTHR34819">
    <property type="entry name" value="LARGE CYSTEINE-RICH PERIPLASMIC PROTEIN OMCB"/>
    <property type="match status" value="1"/>
</dbReference>
<dbReference type="RefSeq" id="WP_380624438.1">
    <property type="nucleotide sequence ID" value="NZ_JBHSDK010000030.1"/>
</dbReference>
<dbReference type="Proteomes" id="UP001595823">
    <property type="component" value="Unassembled WGS sequence"/>
</dbReference>
<evidence type="ECO:0000313" key="3">
    <source>
        <dbReference type="EMBL" id="MFC4337440.1"/>
    </source>
</evidence>
<feature type="domain" description="DUF642" evidence="1">
    <location>
        <begin position="481"/>
        <end position="600"/>
    </location>
</feature>
<dbReference type="InterPro" id="IPR057687">
    <property type="entry name" value="DUF7927"/>
</dbReference>
<dbReference type="InterPro" id="IPR013783">
    <property type="entry name" value="Ig-like_fold"/>
</dbReference>
<name>A0ABV8U2V4_9ACTN</name>
<dbReference type="Gene3D" id="2.60.40.10">
    <property type="entry name" value="Immunoglobulins"/>
    <property type="match status" value="1"/>
</dbReference>
<evidence type="ECO:0000313" key="4">
    <source>
        <dbReference type="Proteomes" id="UP001595823"/>
    </source>
</evidence>
<keyword evidence="4" id="KW-1185">Reference proteome</keyword>
<dbReference type="NCBIfam" id="TIGR01451">
    <property type="entry name" value="B_ant_repeat"/>
    <property type="match status" value="1"/>
</dbReference>
<sequence length="644" mass="66843">MGDAANANLTWKLDDIVEVTDTPDGTVTDSSFSYIDIDSKVWVSDVRVFDETGSEVDPANVVVEFEHLQAPDSRMTTVVRDNGDGTTLIRVADSATAGSSGSTGHSTRVNISVADGLIGGVAFEEFRNLTWAGDAVRLEANRDVTVAEQPELSIAKSASASTAQPGDTVDYTVTAENPTGVDFTGAVIADDLTGVLDDADYNDDAADGGAEGAFAFADPTLTWTGDIAAGETVTLTYSVTVHDPPDGDLSMDNLVVGPTESNCAPGSDDPACSTTVDVTTGEPVECAEGNVARAVDGVAQAWTPDSSVQNFPGNFPMSAINAPDGSGVQLWSAEGNQLTLDLATEVPGGNSLELYLAQASSNFSGPVTVSSSVDGVTFGGETTVTPTSVNPTFDAAEYPVPEGGARFVRLTPQVVDGADSAVRVDAITYTYEYCECEETVNNVVDGGFEAFEECSLQTGTYGAWTVIEDSNHIWGRNCVLGWPSPEGVNSVDLDGGTTGGAMQTVDGLTPGNEYNLTFYMAFNPAANAQSSSMRVTVGDFDETYTSAANAIDGNFNLVHAVFTATGESEVLRIESLTGSGDPLLLNGGGTPGYGVVLDDIRITPVDCSELRELAIAKTAAPTESVLPGDTVDYTVTVENTGSVA</sequence>
<proteinExistence type="predicted"/>